<dbReference type="Gene3D" id="3.40.710.10">
    <property type="entry name" value="DD-peptidase/beta-lactamase superfamily"/>
    <property type="match status" value="1"/>
</dbReference>
<dbReference type="PANTHER" id="PTHR46825">
    <property type="entry name" value="D-ALANYL-D-ALANINE-CARBOXYPEPTIDASE/ENDOPEPTIDASE AMPH"/>
    <property type="match status" value="1"/>
</dbReference>
<dbReference type="SUPFAM" id="SSF56601">
    <property type="entry name" value="beta-lactamase/transpeptidase-like"/>
    <property type="match status" value="1"/>
</dbReference>
<dbReference type="Proteomes" id="UP000218775">
    <property type="component" value="Unassembled WGS sequence"/>
</dbReference>
<proteinExistence type="predicted"/>
<evidence type="ECO:0000313" key="2">
    <source>
        <dbReference type="EMBL" id="PCI77284.1"/>
    </source>
</evidence>
<organism evidence="2 3">
    <name type="scientific">Aerophobetes bacterium</name>
    <dbReference type="NCBI Taxonomy" id="2030807"/>
    <lineage>
        <taxon>Bacteria</taxon>
        <taxon>Candidatus Aerophobota</taxon>
    </lineage>
</organism>
<evidence type="ECO:0000259" key="1">
    <source>
        <dbReference type="Pfam" id="PF00144"/>
    </source>
</evidence>
<dbReference type="EMBL" id="NVUK01000018">
    <property type="protein sequence ID" value="PCI77284.1"/>
    <property type="molecule type" value="Genomic_DNA"/>
</dbReference>
<comment type="caution">
    <text evidence="2">The sequence shown here is derived from an EMBL/GenBank/DDBJ whole genome shotgun (WGS) entry which is preliminary data.</text>
</comment>
<gene>
    <name evidence="2" type="ORF">COB21_03235</name>
</gene>
<dbReference type="PANTHER" id="PTHR46825:SF9">
    <property type="entry name" value="BETA-LACTAMASE-RELATED DOMAIN-CONTAINING PROTEIN"/>
    <property type="match status" value="1"/>
</dbReference>
<dbReference type="InterPro" id="IPR050491">
    <property type="entry name" value="AmpC-like"/>
</dbReference>
<evidence type="ECO:0000313" key="3">
    <source>
        <dbReference type="Proteomes" id="UP000218775"/>
    </source>
</evidence>
<protein>
    <recommendedName>
        <fullName evidence="1">Beta-lactamase-related domain-containing protein</fullName>
    </recommendedName>
</protein>
<reference evidence="3" key="1">
    <citation type="submission" date="2017-08" db="EMBL/GenBank/DDBJ databases">
        <title>A dynamic microbial community with high functional redundancy inhabits the cold, oxic subseafloor aquifer.</title>
        <authorList>
            <person name="Tully B.J."/>
            <person name="Wheat C.G."/>
            <person name="Glazer B.T."/>
            <person name="Huber J.A."/>
        </authorList>
    </citation>
    <scope>NUCLEOTIDE SEQUENCE [LARGE SCALE GENOMIC DNA]</scope>
</reference>
<dbReference type="Pfam" id="PF00144">
    <property type="entry name" value="Beta-lactamase"/>
    <property type="match status" value="1"/>
</dbReference>
<name>A0A2A4X443_UNCAE</name>
<dbReference type="InterPro" id="IPR012338">
    <property type="entry name" value="Beta-lactam/transpept-like"/>
</dbReference>
<feature type="domain" description="Beta-lactamase-related" evidence="1">
    <location>
        <begin position="41"/>
        <end position="363"/>
    </location>
</feature>
<sequence>MGIKKHRQVVKFLLAALVVIPGGFYANQFDVEPLKEASRLESFLEHFSQKNKVGAAAVCVVTPEKGSLATFGTLSNTTTIAVNEYAFFPLGSLTQPFTALTLAHFVSLGSVDLDTAVSNFLPQSMELPSFKGRNILLGDLATNTSSLPNLSNTLWNLGHFTSSSMYRYLANYHLKAVPGSRWQISNMGYAFLSNLIARVGKKSYHDLVKEIVLNPLQLNETMFVLKNKQVRGLVMGYDSMQPVSTLKREKIYSVFLGANGLYSTPHDMLKWLRFCTESKKSELSKPLSITLKEYFDFPSFHLALPWKVISDPRFSEKIYTFSSSMFGYTHFIGFIPGKRKGVCLMSNQAGIELEVQNAALDLLAEIKE</sequence>
<dbReference type="AlphaFoldDB" id="A0A2A4X443"/>
<accession>A0A2A4X443</accession>
<dbReference type="InterPro" id="IPR001466">
    <property type="entry name" value="Beta-lactam-related"/>
</dbReference>